<dbReference type="InterPro" id="IPR055247">
    <property type="entry name" value="InsJ-like_HTH"/>
</dbReference>
<dbReference type="SUPFAM" id="SSF46689">
    <property type="entry name" value="Homeodomain-like"/>
    <property type="match status" value="1"/>
</dbReference>
<protein>
    <submittedName>
        <fullName evidence="4">Transposase</fullName>
    </submittedName>
</protein>
<feature type="compositionally biased region" description="Basic residues" evidence="2">
    <location>
        <begin position="174"/>
        <end position="187"/>
    </location>
</feature>
<dbReference type="InterPro" id="IPR010921">
    <property type="entry name" value="Trp_repressor/repl_initiator"/>
</dbReference>
<gene>
    <name evidence="4" type="ORF">BAVI_25584</name>
</gene>
<dbReference type="EMBL" id="ALAN01000219">
    <property type="protein sequence ID" value="ETI65852.1"/>
    <property type="molecule type" value="Genomic_DNA"/>
</dbReference>
<evidence type="ECO:0000313" key="4">
    <source>
        <dbReference type="EMBL" id="ETI65852.1"/>
    </source>
</evidence>
<dbReference type="Pfam" id="PF13518">
    <property type="entry name" value="HTH_28"/>
    <property type="match status" value="1"/>
</dbReference>
<evidence type="ECO:0000256" key="2">
    <source>
        <dbReference type="SAM" id="MobiDB-lite"/>
    </source>
</evidence>
<evidence type="ECO:0000313" key="5">
    <source>
        <dbReference type="Proteomes" id="UP000018877"/>
    </source>
</evidence>
<comment type="similarity">
    <text evidence="1">Belongs to the IS150/IS1296 orfA family.</text>
</comment>
<name>A0AB94IFG4_9BACI</name>
<evidence type="ECO:0000259" key="3">
    <source>
        <dbReference type="Pfam" id="PF13518"/>
    </source>
</evidence>
<feature type="region of interest" description="Disordered" evidence="2">
    <location>
        <begin position="114"/>
        <end position="136"/>
    </location>
</feature>
<dbReference type="PANTHER" id="PTHR33795">
    <property type="entry name" value="INSERTION ELEMENT IS150 PROTEIN INSJ"/>
    <property type="match status" value="1"/>
</dbReference>
<sequence>MAKYSEKFKLMLVKEYQDGKLSYNQLAEKHGMKSSSQIKRWVKIFEEFGMKGIMRKKHNETYSVQFKFDVLSFMKRTGSSETETALQFGLTNPPMIASWKKAFLEGGAEALDRPKGRVSMSDKAKNRKNKHTEQKEMTYEQKLERENELLRLEVEYLKKLRAFQMDPEGYLEKHKQRYHSNSKKTSN</sequence>
<comment type="caution">
    <text evidence="4">The sequence shown here is derived from an EMBL/GenBank/DDBJ whole genome shotgun (WGS) entry which is preliminary data.</text>
</comment>
<dbReference type="InterPro" id="IPR036388">
    <property type="entry name" value="WH-like_DNA-bd_sf"/>
</dbReference>
<dbReference type="PANTHER" id="PTHR33795:SF1">
    <property type="entry name" value="INSERTION ELEMENT IS150 PROTEIN INSJ"/>
    <property type="match status" value="1"/>
</dbReference>
<dbReference type="Proteomes" id="UP000018877">
    <property type="component" value="Unassembled WGS sequence"/>
</dbReference>
<dbReference type="GO" id="GO:0043565">
    <property type="term" value="F:sequence-specific DNA binding"/>
    <property type="evidence" value="ECO:0007669"/>
    <property type="project" value="InterPro"/>
</dbReference>
<dbReference type="AlphaFoldDB" id="A0AB94IFG4"/>
<evidence type="ECO:0000256" key="1">
    <source>
        <dbReference type="ARBA" id="ARBA00038232"/>
    </source>
</evidence>
<dbReference type="SUPFAM" id="SSF48295">
    <property type="entry name" value="TrpR-like"/>
    <property type="match status" value="1"/>
</dbReference>
<feature type="compositionally biased region" description="Basic and acidic residues" evidence="2">
    <location>
        <begin position="114"/>
        <end position="124"/>
    </location>
</feature>
<dbReference type="Gene3D" id="1.10.10.10">
    <property type="entry name" value="Winged helix-like DNA-binding domain superfamily/Winged helix DNA-binding domain"/>
    <property type="match status" value="1"/>
</dbReference>
<accession>A0AB94IFG4</accession>
<organism evidence="4 5">
    <name type="scientific">Neobacillus vireti LMG 21834</name>
    <dbReference type="NCBI Taxonomy" id="1131730"/>
    <lineage>
        <taxon>Bacteria</taxon>
        <taxon>Bacillati</taxon>
        <taxon>Bacillota</taxon>
        <taxon>Bacilli</taxon>
        <taxon>Bacillales</taxon>
        <taxon>Bacillaceae</taxon>
        <taxon>Neobacillus</taxon>
    </lineage>
</organism>
<proteinExistence type="inferred from homology"/>
<feature type="domain" description="Insertion element IS150 protein InsJ-like helix-turn-helix" evidence="3">
    <location>
        <begin position="8"/>
        <end position="51"/>
    </location>
</feature>
<feature type="region of interest" description="Disordered" evidence="2">
    <location>
        <begin position="168"/>
        <end position="187"/>
    </location>
</feature>
<keyword evidence="5" id="KW-1185">Reference proteome</keyword>
<reference evidence="4 5" key="1">
    <citation type="journal article" date="2014" name="Environ. Microbiol.">
        <title>The nitrate-ammonifying and nosZ-carrying bacterium Bacillus vireti is a potent source and sink for nitric and nitrous oxide under high nitrate conditions.</title>
        <authorList>
            <person name="Mania D."/>
            <person name="Heylen K."/>
            <person name="van Spanning R.J."/>
            <person name="Frostegard A."/>
        </authorList>
    </citation>
    <scope>NUCLEOTIDE SEQUENCE [LARGE SCALE GENOMIC DNA]</scope>
    <source>
        <strain evidence="4 5">LMG 21834</strain>
    </source>
</reference>
<dbReference type="InterPro" id="IPR052057">
    <property type="entry name" value="IS150/IS1296_orfA-like"/>
</dbReference>
<dbReference type="InterPro" id="IPR009057">
    <property type="entry name" value="Homeodomain-like_sf"/>
</dbReference>
<dbReference type="RefSeq" id="WP_024031269.1">
    <property type="nucleotide sequence ID" value="NZ_ALAN01000219.1"/>
</dbReference>